<dbReference type="PRINTS" id="PR00401">
    <property type="entry name" value="SH2DOMAIN"/>
</dbReference>
<dbReference type="Proteomes" id="UP000770661">
    <property type="component" value="Unassembled WGS sequence"/>
</dbReference>
<proteinExistence type="predicted"/>
<evidence type="ECO:0000256" key="1">
    <source>
        <dbReference type="PROSITE-ProRule" id="PRU00191"/>
    </source>
</evidence>
<dbReference type="EMBL" id="JACEEZ010010392">
    <property type="protein sequence ID" value="KAG0721863.1"/>
    <property type="molecule type" value="Genomic_DNA"/>
</dbReference>
<dbReference type="InterPro" id="IPR036860">
    <property type="entry name" value="SH2_dom_sf"/>
</dbReference>
<dbReference type="AlphaFoldDB" id="A0A8J5CHH2"/>
<keyword evidence="1" id="KW-0727">SH2 domain</keyword>
<evidence type="ECO:0000259" key="2">
    <source>
        <dbReference type="PROSITE" id="PS50001"/>
    </source>
</evidence>
<evidence type="ECO:0000313" key="4">
    <source>
        <dbReference type="Proteomes" id="UP000770661"/>
    </source>
</evidence>
<dbReference type="SMART" id="SM00252">
    <property type="entry name" value="SH2"/>
    <property type="match status" value="1"/>
</dbReference>
<dbReference type="OrthoDB" id="10003345at2759"/>
<dbReference type="SUPFAM" id="SSF55550">
    <property type="entry name" value="SH2 domain"/>
    <property type="match status" value="1"/>
</dbReference>
<dbReference type="PROSITE" id="PS50001">
    <property type="entry name" value="SH2"/>
    <property type="match status" value="1"/>
</dbReference>
<protein>
    <submittedName>
        <fullName evidence="3">SH2 domain-containing protein 4B</fullName>
    </submittedName>
</protein>
<reference evidence="3" key="1">
    <citation type="submission" date="2020-07" db="EMBL/GenBank/DDBJ databases">
        <title>The High-quality genome of the commercially important snow crab, Chionoecetes opilio.</title>
        <authorList>
            <person name="Jeong J.-H."/>
            <person name="Ryu S."/>
        </authorList>
    </citation>
    <scope>NUCLEOTIDE SEQUENCE</scope>
    <source>
        <strain evidence="3">MADBK_172401_WGS</strain>
        <tissue evidence="3">Digestive gland</tissue>
    </source>
</reference>
<sequence length="172" mass="19037">MKQYSGGPGVGIGCVLRGRMRPPKPPSRAAIVAWFKEEELPRGAGLDPSCTRIAPWFHGIISRTEAEEVLSEAGVGCFLVRVSERIWGYAISYRAADRCRHYLIDVTGGTYTFFGSHQASHNSLGDLIEQHKREAITTTGGELLTHPCGQLRLRNPDYRELFAGTPYHLPPT</sequence>
<dbReference type="InterPro" id="IPR000980">
    <property type="entry name" value="SH2"/>
</dbReference>
<dbReference type="Pfam" id="PF00017">
    <property type="entry name" value="SH2"/>
    <property type="match status" value="1"/>
</dbReference>
<dbReference type="PANTHER" id="PTHR14388:SF17">
    <property type="entry name" value="SH2 DOMAIN-CONTAINING PROTEIN"/>
    <property type="match status" value="1"/>
</dbReference>
<dbReference type="GO" id="GO:0005737">
    <property type="term" value="C:cytoplasm"/>
    <property type="evidence" value="ECO:0007669"/>
    <property type="project" value="TreeGrafter"/>
</dbReference>
<organism evidence="3 4">
    <name type="scientific">Chionoecetes opilio</name>
    <name type="common">Atlantic snow crab</name>
    <name type="synonym">Cancer opilio</name>
    <dbReference type="NCBI Taxonomy" id="41210"/>
    <lineage>
        <taxon>Eukaryota</taxon>
        <taxon>Metazoa</taxon>
        <taxon>Ecdysozoa</taxon>
        <taxon>Arthropoda</taxon>
        <taxon>Crustacea</taxon>
        <taxon>Multicrustacea</taxon>
        <taxon>Malacostraca</taxon>
        <taxon>Eumalacostraca</taxon>
        <taxon>Eucarida</taxon>
        <taxon>Decapoda</taxon>
        <taxon>Pleocyemata</taxon>
        <taxon>Brachyura</taxon>
        <taxon>Eubrachyura</taxon>
        <taxon>Majoidea</taxon>
        <taxon>Majidae</taxon>
        <taxon>Chionoecetes</taxon>
    </lineage>
</organism>
<accession>A0A8J5CHH2</accession>
<evidence type="ECO:0000313" key="3">
    <source>
        <dbReference type="EMBL" id="KAG0721863.1"/>
    </source>
</evidence>
<name>A0A8J5CHH2_CHIOP</name>
<dbReference type="PANTHER" id="PTHR14388">
    <property type="entry name" value="T CELL-SPECIFIC ADAPTER PROTEIN TSAD"/>
    <property type="match status" value="1"/>
</dbReference>
<dbReference type="Gene3D" id="3.30.505.10">
    <property type="entry name" value="SH2 domain"/>
    <property type="match status" value="1"/>
</dbReference>
<keyword evidence="4" id="KW-1185">Reference proteome</keyword>
<gene>
    <name evidence="3" type="primary">Sh2d4b</name>
    <name evidence="3" type="ORF">GWK47_006189</name>
</gene>
<feature type="domain" description="SH2" evidence="2">
    <location>
        <begin position="56"/>
        <end position="148"/>
    </location>
</feature>
<comment type="caution">
    <text evidence="3">The sequence shown here is derived from an EMBL/GenBank/DDBJ whole genome shotgun (WGS) entry which is preliminary data.</text>
</comment>